<name>A0ABR5A108_9BACL</name>
<comment type="caution">
    <text evidence="6">The sequence shown here is derived from an EMBL/GenBank/DDBJ whole genome shotgun (WGS) entry which is preliminary data.</text>
</comment>
<dbReference type="InterPro" id="IPR047640">
    <property type="entry name" value="RpiR-like"/>
</dbReference>
<sequence>MGNNSIILEQITNNLDQYSKADRRIGEIILERPHEVVNMSIGKFSNIAGVSDPSIVRFCRSLGIEGFREFKLRLVKELAVGTYYVHREVSPDDSASEYINKIGRSTINVLSNVVNKLDHKQVELAVTALSNVDWIEFWGFGASAVVAADAYHKFFRLGVPCAHYSDSHMQSMSASVMTRRSAVVVISHTGRSRELIENVQIARESGAVVIGITTPDSPLAQQCSQVVAVDLDEDTNVYTPMNSRFSHLLVLDILVVGVSLQYGQQLTDRLKRMKRGLTSKKNRETGDR</sequence>
<evidence type="ECO:0000256" key="2">
    <source>
        <dbReference type="ARBA" id="ARBA00023125"/>
    </source>
</evidence>
<feature type="domain" description="HTH rpiR-type" evidence="4">
    <location>
        <begin position="5"/>
        <end position="81"/>
    </location>
</feature>
<keyword evidence="7" id="KW-1185">Reference proteome</keyword>
<dbReference type="InterPro" id="IPR035472">
    <property type="entry name" value="RpiR-like_SIS"/>
</dbReference>
<evidence type="ECO:0000259" key="4">
    <source>
        <dbReference type="PROSITE" id="PS51071"/>
    </source>
</evidence>
<dbReference type="InterPro" id="IPR036388">
    <property type="entry name" value="WH-like_DNA-bd_sf"/>
</dbReference>
<evidence type="ECO:0000256" key="1">
    <source>
        <dbReference type="ARBA" id="ARBA00023015"/>
    </source>
</evidence>
<dbReference type="Proteomes" id="UP000054526">
    <property type="component" value="Unassembled WGS sequence"/>
</dbReference>
<evidence type="ECO:0000313" key="6">
    <source>
        <dbReference type="EMBL" id="KIL34373.1"/>
    </source>
</evidence>
<evidence type="ECO:0000256" key="3">
    <source>
        <dbReference type="ARBA" id="ARBA00023163"/>
    </source>
</evidence>
<dbReference type="InterPro" id="IPR000281">
    <property type="entry name" value="HTH_RpiR"/>
</dbReference>
<dbReference type="EMBL" id="JXAL01000033">
    <property type="protein sequence ID" value="KIL34373.1"/>
    <property type="molecule type" value="Genomic_DNA"/>
</dbReference>
<keyword evidence="2" id="KW-0238">DNA-binding</keyword>
<dbReference type="PANTHER" id="PTHR30514:SF1">
    <property type="entry name" value="HTH-TYPE TRANSCRIPTIONAL REGULATOR HEXR-RELATED"/>
    <property type="match status" value="1"/>
</dbReference>
<evidence type="ECO:0000313" key="7">
    <source>
        <dbReference type="Proteomes" id="UP000054526"/>
    </source>
</evidence>
<dbReference type="SUPFAM" id="SSF46689">
    <property type="entry name" value="Homeodomain-like"/>
    <property type="match status" value="1"/>
</dbReference>
<protein>
    <recommendedName>
        <fullName evidence="8">Transcriptional regulator</fullName>
    </recommendedName>
</protein>
<accession>A0ABR5A108</accession>
<dbReference type="SUPFAM" id="SSF53697">
    <property type="entry name" value="SIS domain"/>
    <property type="match status" value="1"/>
</dbReference>
<organism evidence="6 7">
    <name type="scientific">Cohnella kolymensis</name>
    <dbReference type="NCBI Taxonomy" id="1590652"/>
    <lineage>
        <taxon>Bacteria</taxon>
        <taxon>Bacillati</taxon>
        <taxon>Bacillota</taxon>
        <taxon>Bacilli</taxon>
        <taxon>Bacillales</taxon>
        <taxon>Paenibacillaceae</taxon>
        <taxon>Cohnella</taxon>
    </lineage>
</organism>
<reference evidence="6 7" key="1">
    <citation type="submission" date="2014-12" db="EMBL/GenBank/DDBJ databases">
        <title>Draft genome sequence of Cohnella kolymensis strain B-2846.</title>
        <authorList>
            <person name="Karlyshev A.V."/>
            <person name="Kudryashova E.B."/>
        </authorList>
    </citation>
    <scope>NUCLEOTIDE SEQUENCE [LARGE SCALE GENOMIC DNA]</scope>
    <source>
        <strain evidence="6 7">VKM B-2846</strain>
    </source>
</reference>
<dbReference type="NCBIfam" id="NF008451">
    <property type="entry name" value="PRK11302.1"/>
    <property type="match status" value="1"/>
</dbReference>
<dbReference type="CDD" id="cd05013">
    <property type="entry name" value="SIS_RpiR"/>
    <property type="match status" value="1"/>
</dbReference>
<dbReference type="Gene3D" id="3.40.50.10490">
    <property type="entry name" value="Glucose-6-phosphate isomerase like protein, domain 1"/>
    <property type="match status" value="1"/>
</dbReference>
<evidence type="ECO:0000259" key="5">
    <source>
        <dbReference type="PROSITE" id="PS51464"/>
    </source>
</evidence>
<feature type="domain" description="SIS" evidence="5">
    <location>
        <begin position="125"/>
        <end position="264"/>
    </location>
</feature>
<keyword evidence="3" id="KW-0804">Transcription</keyword>
<dbReference type="PROSITE" id="PS51464">
    <property type="entry name" value="SIS"/>
    <property type="match status" value="1"/>
</dbReference>
<dbReference type="PROSITE" id="PS51071">
    <property type="entry name" value="HTH_RPIR"/>
    <property type="match status" value="1"/>
</dbReference>
<dbReference type="Pfam" id="PF01380">
    <property type="entry name" value="SIS"/>
    <property type="match status" value="1"/>
</dbReference>
<gene>
    <name evidence="6" type="ORF">SD71_20310</name>
</gene>
<dbReference type="PANTHER" id="PTHR30514">
    <property type="entry name" value="GLUCOKINASE"/>
    <property type="match status" value="1"/>
</dbReference>
<keyword evidence="1" id="KW-0805">Transcription regulation</keyword>
<dbReference type="InterPro" id="IPR009057">
    <property type="entry name" value="Homeodomain-like_sf"/>
</dbReference>
<dbReference type="Pfam" id="PF01418">
    <property type="entry name" value="HTH_6"/>
    <property type="match status" value="1"/>
</dbReference>
<dbReference type="InterPro" id="IPR001347">
    <property type="entry name" value="SIS_dom"/>
</dbReference>
<dbReference type="InterPro" id="IPR046348">
    <property type="entry name" value="SIS_dom_sf"/>
</dbReference>
<dbReference type="Gene3D" id="1.10.10.10">
    <property type="entry name" value="Winged helix-like DNA-binding domain superfamily/Winged helix DNA-binding domain"/>
    <property type="match status" value="1"/>
</dbReference>
<dbReference type="RefSeq" id="WP_041067391.1">
    <property type="nucleotide sequence ID" value="NZ_JXAL01000033.1"/>
</dbReference>
<evidence type="ECO:0008006" key="8">
    <source>
        <dbReference type="Google" id="ProtNLM"/>
    </source>
</evidence>
<proteinExistence type="predicted"/>